<reference evidence="8 9" key="1">
    <citation type="submission" date="2016-10" db="EMBL/GenBank/DDBJ databases">
        <authorList>
            <person name="de Groot N.N."/>
        </authorList>
    </citation>
    <scope>NUCLEOTIDE SEQUENCE [LARGE SCALE GENOMIC DNA]</scope>
    <source>
        <strain evidence="8 9">GAS232</strain>
    </source>
</reference>
<keyword evidence="9" id="KW-1185">Reference proteome</keyword>
<accession>A0A1G7GIB4</accession>
<keyword evidence="2 6" id="KW-0812">Transmembrane</keyword>
<feature type="region of interest" description="Disordered" evidence="5">
    <location>
        <begin position="325"/>
        <end position="352"/>
    </location>
</feature>
<sequence length="1457" mass="153828">MTLLDANTPPPNENAPAPKKSRGWRITAWITASVLLLVVLLVVGLGIYTTTDDFQNRVRTQLIATLEDATGGKVDLAKVQFSLMHLAVEADGLVIHGLEGPGEAPYLSADRILVRITLKNLFAHATDSKGAMKYITLSLLHVDKPQIHLIVDKDGNTNQPVPKTKSTSNEPVMDTLLDLQASKVELADGVALLNDRAIPFDLAARDLGVNVHYITRTDHYGIDVGVSDIRTRMDKMPEAQSRLKVKAEIGRKLISIQQLSFDTGKSSHLDATAHVENFDNPVWNVTVKGNVEVPQISVLSGFPGLTEGTVDLDLAGHSCAVAPQEAQKKPRFWQRRNPKANPSSTKTLPPTPECEKGYLMVGSAKLHTVGYHDEYVVVNGVNGGAALKVTPTELLFNAIALDLPGGGTIAGDMRIHNWLGEVPPDAPAQSPTVIAGQKTANATAKIANAKPPATGSLTIAPVERAHAYIDVKLAGISLRTINEVTEPRHYSDLGIDTAVNGPVHVEWGGTTNDLPSSVIVAADLKLAPQNLHRRGAIQNIPLNGVVKATYRGSNETVAIQQLEAHTPASTIQATGTLGVAGGDRLTSLNLIADFRDLSEFDSVLNTVGYESNGKKGSAALPVALHGDAHFQGVASGPIAGLDIKGHLQANDLTAHLGSAGDVAIDSLVADAEYSPSGVTVASSTIHRGTAVLNASGVVKPHRVVKRREVSYEFDDQTEVQAKLQLADAQIHDVLEIAGQGALPVTGVIAVNANVNGTFGNLIGDGTLSLRNGVAYDQPYDSVTANVAVRGQEISASTLDVKAQGAEVTGNGSYDLTSKHVKAHLQANDVRLSNLLVIRKAGTPVDGVLTLRADADGTLDAPGLNAHLQLVNATYQKKAMGQLTADVNSSGNTIYLKAHSDLLTAKLDANGQLQLVGDYPMQAHATFSNLDVAPILKLTDSSFEATSVIAGELNVSGPARKPAALNGALTVNPLQVTTQGLTFTSAGPMHASLTNGTVRLDQLHITGPETDLNASGSVQVFSADGKPLPAQGGAINAQANGSLNVALAHRLKPQVIASGMVNFNVTASGSRSKPNLGGKMTFSNTNIAYDTIPNGLSNITGTATFTDDRLVMDNVTATSGGGRIKLTGFVQFRGGLFADMTATATAVRVRYYGVSATMNASLRLQGSGDGASLSGNILITRFGLAETFDFASVAGSTGDVSAPPDPDSLLNKIVLNVHVQSSPALDFQNSYARIAGTVDLSLRGTAAVPAVLGKVTINDGSATFSGTKYQLQRGQIYFNNPIRIDPLIDLDATARVENYDVTIGVHGTSKNFKLTYRSEPPLSQADIFNLLALGRTQEEAAINTQQLQQQGQDPTTNALLGGALNATVSNRVNKLFGGSGKVKIDPAYVGTIGASSARITVEQQVTRQITVTFATSINTSAQQLIQLQYQLSDNKSIVVTRDENGVFSMVYKIRKRYR</sequence>
<organism evidence="8 9">
    <name type="scientific">Terriglobus roseus</name>
    <dbReference type="NCBI Taxonomy" id="392734"/>
    <lineage>
        <taxon>Bacteria</taxon>
        <taxon>Pseudomonadati</taxon>
        <taxon>Acidobacteriota</taxon>
        <taxon>Terriglobia</taxon>
        <taxon>Terriglobales</taxon>
        <taxon>Acidobacteriaceae</taxon>
        <taxon>Terriglobus</taxon>
    </lineage>
</organism>
<dbReference type="EMBL" id="LT629690">
    <property type="protein sequence ID" value="SDE87908.1"/>
    <property type="molecule type" value="Genomic_DNA"/>
</dbReference>
<evidence type="ECO:0000259" key="7">
    <source>
        <dbReference type="Pfam" id="PF04357"/>
    </source>
</evidence>
<feature type="domain" description="Translocation and assembly module TamB C-terminal" evidence="7">
    <location>
        <begin position="1200"/>
        <end position="1452"/>
    </location>
</feature>
<name>A0A1G7GIB4_9BACT</name>
<evidence type="ECO:0000256" key="5">
    <source>
        <dbReference type="SAM" id="MobiDB-lite"/>
    </source>
</evidence>
<proteinExistence type="predicted"/>
<dbReference type="RefSeq" id="WP_083343933.1">
    <property type="nucleotide sequence ID" value="NZ_LT629690.1"/>
</dbReference>
<dbReference type="PANTHER" id="PTHR36985">
    <property type="entry name" value="TRANSLOCATION AND ASSEMBLY MODULE SUBUNIT TAMB"/>
    <property type="match status" value="1"/>
</dbReference>
<gene>
    <name evidence="8" type="ORF">SAMN05444167_0706</name>
</gene>
<protein>
    <submittedName>
        <fullName evidence="8">Translocation and assembly module TamB</fullName>
    </submittedName>
</protein>
<feature type="compositionally biased region" description="Basic residues" evidence="5">
    <location>
        <begin position="329"/>
        <end position="338"/>
    </location>
</feature>
<comment type="subcellular location">
    <subcellularLocation>
        <location evidence="1">Membrane</location>
        <topology evidence="1">Single-pass membrane protein</topology>
    </subcellularLocation>
</comment>
<dbReference type="PANTHER" id="PTHR36985:SF1">
    <property type="entry name" value="TRANSLOCATION AND ASSEMBLY MODULE SUBUNIT TAMB"/>
    <property type="match status" value="1"/>
</dbReference>
<keyword evidence="3 6" id="KW-1133">Transmembrane helix</keyword>
<evidence type="ECO:0000256" key="4">
    <source>
        <dbReference type="ARBA" id="ARBA00023136"/>
    </source>
</evidence>
<feature type="transmembrane region" description="Helical" evidence="6">
    <location>
        <begin position="26"/>
        <end position="48"/>
    </location>
</feature>
<evidence type="ECO:0000313" key="8">
    <source>
        <dbReference type="EMBL" id="SDE87908.1"/>
    </source>
</evidence>
<evidence type="ECO:0000256" key="3">
    <source>
        <dbReference type="ARBA" id="ARBA00022989"/>
    </source>
</evidence>
<evidence type="ECO:0000313" key="9">
    <source>
        <dbReference type="Proteomes" id="UP000182427"/>
    </source>
</evidence>
<evidence type="ECO:0000256" key="2">
    <source>
        <dbReference type="ARBA" id="ARBA00022692"/>
    </source>
</evidence>
<evidence type="ECO:0000256" key="6">
    <source>
        <dbReference type="SAM" id="Phobius"/>
    </source>
</evidence>
<feature type="region of interest" description="Disordered" evidence="5">
    <location>
        <begin position="1"/>
        <end position="20"/>
    </location>
</feature>
<evidence type="ECO:0000256" key="1">
    <source>
        <dbReference type="ARBA" id="ARBA00004167"/>
    </source>
</evidence>
<feature type="domain" description="Translocation and assembly module TamB C-terminal" evidence="7">
    <location>
        <begin position="1010"/>
        <end position="1182"/>
    </location>
</feature>
<dbReference type="OrthoDB" id="98258at2"/>
<dbReference type="Proteomes" id="UP000182427">
    <property type="component" value="Chromosome I"/>
</dbReference>
<dbReference type="GO" id="GO:0009306">
    <property type="term" value="P:protein secretion"/>
    <property type="evidence" value="ECO:0007669"/>
    <property type="project" value="InterPro"/>
</dbReference>
<keyword evidence="4 6" id="KW-0472">Membrane</keyword>
<dbReference type="Pfam" id="PF04357">
    <property type="entry name" value="TamB"/>
    <property type="match status" value="2"/>
</dbReference>
<dbReference type="InterPro" id="IPR007452">
    <property type="entry name" value="TamB_C"/>
</dbReference>
<dbReference type="GO" id="GO:0005886">
    <property type="term" value="C:plasma membrane"/>
    <property type="evidence" value="ECO:0007669"/>
    <property type="project" value="InterPro"/>
</dbReference>